<keyword evidence="9" id="KW-1185">Reference proteome</keyword>
<proteinExistence type="inferred from homology"/>
<dbReference type="GO" id="GO:0016705">
    <property type="term" value="F:oxidoreductase activity, acting on paired donors, with incorporation or reduction of molecular oxygen"/>
    <property type="evidence" value="ECO:0007669"/>
    <property type="project" value="InterPro"/>
</dbReference>
<reference evidence="9" key="1">
    <citation type="submission" date="2016-10" db="EMBL/GenBank/DDBJ databases">
        <authorList>
            <person name="Varghese N."/>
            <person name="Submissions S."/>
        </authorList>
    </citation>
    <scope>NUCLEOTIDE SEQUENCE [LARGE SCALE GENOMIC DNA]</scope>
    <source>
        <strain evidence="9">BL36</strain>
    </source>
</reference>
<organism evidence="8 9">
    <name type="scientific">Methylobacterium pseudosasicola</name>
    <dbReference type="NCBI Taxonomy" id="582667"/>
    <lineage>
        <taxon>Bacteria</taxon>
        <taxon>Pseudomonadati</taxon>
        <taxon>Pseudomonadota</taxon>
        <taxon>Alphaproteobacteria</taxon>
        <taxon>Hyphomicrobiales</taxon>
        <taxon>Methylobacteriaceae</taxon>
        <taxon>Methylobacterium</taxon>
    </lineage>
</organism>
<dbReference type="InterPro" id="IPR051260">
    <property type="entry name" value="Diverse_substr_monoxygenases"/>
</dbReference>
<dbReference type="GO" id="GO:0004497">
    <property type="term" value="F:monooxygenase activity"/>
    <property type="evidence" value="ECO:0007669"/>
    <property type="project" value="UniProtKB-KW"/>
</dbReference>
<keyword evidence="1 6" id="KW-0285">Flavoprotein</keyword>
<sequence>MTKEIRVNGFAIHSPVHLSPGLWRHPRDRSLEFSTLDYWTDVARILERGKFDALFIADSISIHDIYQGNADASLRRAVQLPKHDPTLLVSAMALVTEHLGFGITGSVSYEAPYIFARRFSTLDHLTKGRVAWNIVTNFSDAGARAVGRTGVKAHDLRYDIADEFLDAVYALWEGSWAEDALVTDRASGVFADPARIRKVVHRGEHFQFEGVNIVDPSPQRTPFLFQAGTSHRGKDFAARHAEAVFLSDPSQANVARNVADTRARAAGLGRDPNDIKFFSLVTVIVDETEAAAHAKYRDYQRYIDLEGSLALLSGWSGIDLSQYALDDPFPTKKKDNAVTSMIDSFTGAEKVWTIREVVTHNTIGGRGPVVIGTPAQVADALQGWMDETDIDGFNLSYAVTTEGYSDFADLVVPELQRRGLYKTDYGAGTLREKVFGRGRLLPDTHPAARFRAALAELGGTGGEHAA</sequence>
<evidence type="ECO:0000256" key="3">
    <source>
        <dbReference type="ARBA" id="ARBA00023002"/>
    </source>
</evidence>
<dbReference type="AlphaFoldDB" id="A0A1I4Q580"/>
<feature type="binding site" evidence="6">
    <location>
        <position position="158"/>
    </location>
    <ligand>
        <name>FMN</name>
        <dbReference type="ChEBI" id="CHEBI:58210"/>
    </ligand>
</feature>
<dbReference type="InterPro" id="IPR011251">
    <property type="entry name" value="Luciferase-like_dom"/>
</dbReference>
<dbReference type="STRING" id="582667.SAMN05192568_102836"/>
<dbReference type="Gene3D" id="3.20.20.30">
    <property type="entry name" value="Luciferase-like domain"/>
    <property type="match status" value="1"/>
</dbReference>
<feature type="binding site" evidence="6">
    <location>
        <position position="104"/>
    </location>
    <ligand>
        <name>FMN</name>
        <dbReference type="ChEBI" id="CHEBI:58210"/>
    </ligand>
</feature>
<dbReference type="InterPro" id="IPR016215">
    <property type="entry name" value="NTA_MOA"/>
</dbReference>
<dbReference type="OrthoDB" id="9779442at2"/>
<dbReference type="InterPro" id="IPR036661">
    <property type="entry name" value="Luciferase-like_sf"/>
</dbReference>
<accession>A0A1I4Q580</accession>
<evidence type="ECO:0000313" key="8">
    <source>
        <dbReference type="EMBL" id="SFM35258.1"/>
    </source>
</evidence>
<dbReference type="Proteomes" id="UP000199048">
    <property type="component" value="Unassembled WGS sequence"/>
</dbReference>
<evidence type="ECO:0000313" key="9">
    <source>
        <dbReference type="Proteomes" id="UP000199048"/>
    </source>
</evidence>
<feature type="binding site" evidence="6">
    <location>
        <position position="230"/>
    </location>
    <ligand>
        <name>FMN</name>
        <dbReference type="ChEBI" id="CHEBI:58210"/>
    </ligand>
</feature>
<keyword evidence="3" id="KW-0560">Oxidoreductase</keyword>
<dbReference type="NCBIfam" id="TIGR03860">
    <property type="entry name" value="FMN_nitrolo"/>
    <property type="match status" value="1"/>
</dbReference>
<name>A0A1I4Q580_9HYPH</name>
<gene>
    <name evidence="8" type="ORF">SAMN05192568_102836</name>
</gene>
<dbReference type="PIRSF" id="PIRSF000337">
    <property type="entry name" value="NTA_MOA"/>
    <property type="match status" value="1"/>
</dbReference>
<keyword evidence="4 8" id="KW-0503">Monooxygenase</keyword>
<comment type="similarity">
    <text evidence="5">Belongs to the NtaA/SnaA/DszA monooxygenase family.</text>
</comment>
<evidence type="ECO:0000256" key="2">
    <source>
        <dbReference type="ARBA" id="ARBA00022643"/>
    </source>
</evidence>
<feature type="binding site" evidence="6">
    <location>
        <position position="58"/>
    </location>
    <ligand>
        <name>FMN</name>
        <dbReference type="ChEBI" id="CHEBI:58210"/>
    </ligand>
</feature>
<dbReference type="RefSeq" id="WP_092044252.1">
    <property type="nucleotide sequence ID" value="NZ_FOTK01000028.1"/>
</dbReference>
<dbReference type="SUPFAM" id="SSF51679">
    <property type="entry name" value="Bacterial luciferase-like"/>
    <property type="match status" value="1"/>
</dbReference>
<dbReference type="PANTHER" id="PTHR30011:SF16">
    <property type="entry name" value="C2H2 FINGER DOMAIN TRANSCRIPTION FACTOR (EUROFUNG)-RELATED"/>
    <property type="match status" value="1"/>
</dbReference>
<feature type="domain" description="Luciferase-like" evidence="7">
    <location>
        <begin position="34"/>
        <end position="383"/>
    </location>
</feature>
<evidence type="ECO:0000256" key="6">
    <source>
        <dbReference type="PIRSR" id="PIRSR000337-1"/>
    </source>
</evidence>
<evidence type="ECO:0000256" key="1">
    <source>
        <dbReference type="ARBA" id="ARBA00022630"/>
    </source>
</evidence>
<keyword evidence="2 6" id="KW-0288">FMN</keyword>
<dbReference type="PANTHER" id="PTHR30011">
    <property type="entry name" value="ALKANESULFONATE MONOOXYGENASE-RELATED"/>
    <property type="match status" value="1"/>
</dbReference>
<feature type="binding site" evidence="6">
    <location>
        <position position="154"/>
    </location>
    <ligand>
        <name>FMN</name>
        <dbReference type="ChEBI" id="CHEBI:58210"/>
    </ligand>
</feature>
<protein>
    <submittedName>
        <fullName evidence="8">Alkanesulfonate monooxygenase</fullName>
    </submittedName>
</protein>
<evidence type="ECO:0000256" key="5">
    <source>
        <dbReference type="ARBA" id="ARBA00033748"/>
    </source>
</evidence>
<dbReference type="Pfam" id="PF00296">
    <property type="entry name" value="Bac_luciferase"/>
    <property type="match status" value="1"/>
</dbReference>
<dbReference type="EMBL" id="FOTK01000028">
    <property type="protein sequence ID" value="SFM35258.1"/>
    <property type="molecule type" value="Genomic_DNA"/>
</dbReference>
<evidence type="ECO:0000259" key="7">
    <source>
        <dbReference type="Pfam" id="PF00296"/>
    </source>
</evidence>
<evidence type="ECO:0000256" key="4">
    <source>
        <dbReference type="ARBA" id="ARBA00023033"/>
    </source>
</evidence>